<name>A0A1V2A6V1_9BACI</name>
<feature type="transmembrane region" description="Helical" evidence="1">
    <location>
        <begin position="223"/>
        <end position="242"/>
    </location>
</feature>
<protein>
    <recommendedName>
        <fullName evidence="4">Zinc ribbon domain-containing protein</fullName>
    </recommendedName>
</protein>
<reference evidence="2 3" key="1">
    <citation type="submission" date="2016-12" db="EMBL/GenBank/DDBJ databases">
        <title>Domibacillus sp. SAB 38T whole genome sequencing.</title>
        <authorList>
            <person name="Verma A."/>
            <person name="Ojha A.K."/>
            <person name="Krishnamurthi S."/>
        </authorList>
    </citation>
    <scope>NUCLEOTIDE SEQUENCE [LARGE SCALE GENOMIC DNA]</scope>
    <source>
        <strain evidence="2 3">SAB 38</strain>
    </source>
</reference>
<dbReference type="EMBL" id="MSFI01000019">
    <property type="protein sequence ID" value="OMP66650.1"/>
    <property type="molecule type" value="Genomic_DNA"/>
</dbReference>
<feature type="transmembrane region" description="Helical" evidence="1">
    <location>
        <begin position="189"/>
        <end position="211"/>
    </location>
</feature>
<evidence type="ECO:0000256" key="1">
    <source>
        <dbReference type="SAM" id="Phobius"/>
    </source>
</evidence>
<keyword evidence="3" id="KW-1185">Reference proteome</keyword>
<keyword evidence="1" id="KW-0472">Membrane</keyword>
<proteinExistence type="predicted"/>
<keyword evidence="1" id="KW-1133">Transmembrane helix</keyword>
<dbReference type="InterPro" id="IPR046481">
    <property type="entry name" value="DUF6574"/>
</dbReference>
<sequence>MKCQACGNEQESGKFCGSCGSPMEATIEKTAPVSEPVHREEPNVHVEKVKDRSKQYWGYFLQYLKRPSAVFGRGESEFVNGLISIGVLALFVSLTMYAMTRSITSDFFGSDFYSGPGFFSILFSGIIFTILFSVCAVLVLFLISRFFGPGYSFKEMTGVYGVHLIPSIVLMAVSLLLVLLKAYVYSGLFMSLSLTVALLLMPLYLISALLTKKSAALDPLYGYFIYIVLSLILFSLIVGVLADSTMGEYLDDLPGFYY</sequence>
<feature type="transmembrane region" description="Helical" evidence="1">
    <location>
        <begin position="164"/>
        <end position="183"/>
    </location>
</feature>
<dbReference type="Proteomes" id="UP000188613">
    <property type="component" value="Unassembled WGS sequence"/>
</dbReference>
<dbReference type="STRING" id="1714355.BTO28_11445"/>
<evidence type="ECO:0000313" key="3">
    <source>
        <dbReference type="Proteomes" id="UP000188613"/>
    </source>
</evidence>
<dbReference type="OrthoDB" id="2448863at2"/>
<feature type="transmembrane region" description="Helical" evidence="1">
    <location>
        <begin position="78"/>
        <end position="98"/>
    </location>
</feature>
<accession>A0A1V2A6V1</accession>
<keyword evidence="1" id="KW-0812">Transmembrane</keyword>
<feature type="transmembrane region" description="Helical" evidence="1">
    <location>
        <begin position="118"/>
        <end position="143"/>
    </location>
</feature>
<organism evidence="2 3">
    <name type="scientific">Domibacillus epiphyticus</name>
    <dbReference type="NCBI Taxonomy" id="1714355"/>
    <lineage>
        <taxon>Bacteria</taxon>
        <taxon>Bacillati</taxon>
        <taxon>Bacillota</taxon>
        <taxon>Bacilli</taxon>
        <taxon>Bacillales</taxon>
        <taxon>Bacillaceae</taxon>
        <taxon>Domibacillus</taxon>
    </lineage>
</organism>
<evidence type="ECO:0000313" key="2">
    <source>
        <dbReference type="EMBL" id="OMP66650.1"/>
    </source>
</evidence>
<evidence type="ECO:0008006" key="4">
    <source>
        <dbReference type="Google" id="ProtNLM"/>
    </source>
</evidence>
<dbReference type="Pfam" id="PF20214">
    <property type="entry name" value="DUF6574"/>
    <property type="match status" value="1"/>
</dbReference>
<dbReference type="AlphaFoldDB" id="A0A1V2A6V1"/>
<dbReference type="RefSeq" id="WP_076766355.1">
    <property type="nucleotide sequence ID" value="NZ_MSFI01000019.1"/>
</dbReference>
<gene>
    <name evidence="2" type="ORF">BTO28_11445</name>
</gene>
<comment type="caution">
    <text evidence="2">The sequence shown here is derived from an EMBL/GenBank/DDBJ whole genome shotgun (WGS) entry which is preliminary data.</text>
</comment>